<feature type="domain" description="Reverse transcriptase" evidence="1">
    <location>
        <begin position="19"/>
        <end position="346"/>
    </location>
</feature>
<dbReference type="PANTHER" id="PTHR34047:SF8">
    <property type="entry name" value="PROTEIN YKFC"/>
    <property type="match status" value="1"/>
</dbReference>
<dbReference type="CDD" id="cd01651">
    <property type="entry name" value="RT_G2_intron"/>
    <property type="match status" value="1"/>
</dbReference>
<accession>A0AB37RCJ5</accession>
<gene>
    <name evidence="2" type="ORF">D6U17_17865</name>
</gene>
<dbReference type="PANTHER" id="PTHR34047">
    <property type="entry name" value="NUCLEAR INTRON MATURASE 1, MITOCHONDRIAL-RELATED"/>
    <property type="match status" value="1"/>
</dbReference>
<comment type="caution">
    <text evidence="2">The sequence shown here is derived from an EMBL/GenBank/DDBJ whole genome shotgun (WGS) entry which is preliminary data.</text>
</comment>
<dbReference type="EMBL" id="RDCL01000097">
    <property type="protein sequence ID" value="RMW50953.1"/>
    <property type="molecule type" value="Genomic_DNA"/>
</dbReference>
<evidence type="ECO:0000313" key="2">
    <source>
        <dbReference type="EMBL" id="RMW50953.1"/>
    </source>
</evidence>
<reference evidence="2 3" key="1">
    <citation type="submission" date="2018-10" db="EMBL/GenBank/DDBJ databases">
        <title>Genome sequences of five Lactobacillus pentosus strains isolated from brines of traditionally fermented spanish-style green table olives and differences between them.</title>
        <authorList>
            <person name="Jimenez Diaz R."/>
        </authorList>
    </citation>
    <scope>NUCLEOTIDE SEQUENCE [LARGE SCALE GENOMIC DNA]</scope>
    <source>
        <strain evidence="2 3">IG8</strain>
    </source>
</reference>
<dbReference type="PROSITE" id="PS50878">
    <property type="entry name" value="RT_POL"/>
    <property type="match status" value="1"/>
</dbReference>
<dbReference type="InterPro" id="IPR043502">
    <property type="entry name" value="DNA/RNA_pol_sf"/>
</dbReference>
<dbReference type="InterPro" id="IPR051083">
    <property type="entry name" value="GrpII_Intron_Splice-Mob/Def"/>
</dbReference>
<evidence type="ECO:0000259" key="1">
    <source>
        <dbReference type="PROSITE" id="PS50878"/>
    </source>
</evidence>
<protein>
    <recommendedName>
        <fullName evidence="1">Reverse transcriptase domain-containing protein</fullName>
    </recommendedName>
</protein>
<evidence type="ECO:0000313" key="3">
    <source>
        <dbReference type="Proteomes" id="UP000281061"/>
    </source>
</evidence>
<dbReference type="SUPFAM" id="SSF56672">
    <property type="entry name" value="DNA/RNA polymerases"/>
    <property type="match status" value="1"/>
</dbReference>
<proteinExistence type="predicted"/>
<dbReference type="AlphaFoldDB" id="A0AB37RCJ5"/>
<organism evidence="2 3">
    <name type="scientific">Lactiplantibacillus pentosus</name>
    <name type="common">Lactobacillus pentosus</name>
    <dbReference type="NCBI Taxonomy" id="1589"/>
    <lineage>
        <taxon>Bacteria</taxon>
        <taxon>Bacillati</taxon>
        <taxon>Bacillota</taxon>
        <taxon>Bacilli</taxon>
        <taxon>Lactobacillales</taxon>
        <taxon>Lactobacillaceae</taxon>
        <taxon>Lactiplantibacillus</taxon>
    </lineage>
</organism>
<dbReference type="Proteomes" id="UP000281061">
    <property type="component" value="Unassembled WGS sequence"/>
</dbReference>
<sequence length="497" mass="57848">MNYTEMKLQVRNDCLKSKAKNYIHFDKPLTAAAKKKLLRKLDSDTYVRTFRHLPFITFNINFKKYGYLDKVNPKKGLHNKSRMISLASHHDALLFSYYGRILSMCYQKYVTNTDIDKIAVAYRPGKSNVTGAKEVFDYLWRTGDSWIIKGDFSSFFDNLNHQILFKNTKQILKTYCNGKIPKDWQAVLNAVTKYRSISKGDLKSLQVSEGRYKGGMGVISELSRANQLKVSGPNKKGIPQGTSISSVLANVYMLEFDGCVEELIKPYGGLYRRYSDDFAIILPAADCSEENIRNIQDKVKAVCRSKVLLEIESSKSKLLRYNRAQGAIYFENTHKRFNFDFLGFSFTGRKVILRPRTIYKFRYKGRHAVYLLKRNMNERDIALSTQYEIHKKEYLAHRAPSKQNQVAKRLDSVRRDAQRGYALRSRKKVTVMYLVNKPLFHQNMRSYAKMAQQKMSVKIEGTDSLYQVKIEKPIVKQIGYFQRLFGETRYKRPYRGL</sequence>
<dbReference type="Pfam" id="PF00078">
    <property type="entry name" value="RVT_1"/>
    <property type="match status" value="1"/>
</dbReference>
<dbReference type="InterPro" id="IPR000477">
    <property type="entry name" value="RT_dom"/>
</dbReference>
<name>A0AB37RCJ5_LACPE</name>
<dbReference type="RefSeq" id="WP_122211552.1">
    <property type="nucleotide sequence ID" value="NZ_RDCH01000070.1"/>
</dbReference>